<evidence type="ECO:0000256" key="1">
    <source>
        <dbReference type="SAM" id="MobiDB-lite"/>
    </source>
</evidence>
<feature type="region of interest" description="Disordered" evidence="1">
    <location>
        <begin position="561"/>
        <end position="592"/>
    </location>
</feature>
<dbReference type="EMBL" id="LN714483">
    <property type="protein sequence ID" value="CEL67810.1"/>
    <property type="molecule type" value="Genomic_DNA"/>
</dbReference>
<evidence type="ECO:0000313" key="2">
    <source>
        <dbReference type="EMBL" id="CEL67810.1"/>
    </source>
</evidence>
<feature type="region of interest" description="Disordered" evidence="1">
    <location>
        <begin position="1"/>
        <end position="44"/>
    </location>
</feature>
<feature type="region of interest" description="Disordered" evidence="1">
    <location>
        <begin position="452"/>
        <end position="481"/>
    </location>
</feature>
<feature type="region of interest" description="Disordered" evidence="1">
    <location>
        <begin position="341"/>
        <end position="392"/>
    </location>
</feature>
<dbReference type="AlphaFoldDB" id="A0A0F7UGV6"/>
<feature type="compositionally biased region" description="Basic and acidic residues" evidence="1">
    <location>
        <begin position="469"/>
        <end position="478"/>
    </location>
</feature>
<accession>A0A0F7UGV6</accession>
<organism evidence="2">
    <name type="scientific">Neospora caninum (strain Liverpool)</name>
    <dbReference type="NCBI Taxonomy" id="572307"/>
    <lineage>
        <taxon>Eukaryota</taxon>
        <taxon>Sar</taxon>
        <taxon>Alveolata</taxon>
        <taxon>Apicomplexa</taxon>
        <taxon>Conoidasida</taxon>
        <taxon>Coccidia</taxon>
        <taxon>Eucoccidiorida</taxon>
        <taxon>Eimeriorina</taxon>
        <taxon>Sarcocystidae</taxon>
        <taxon>Neospora</taxon>
    </lineage>
</organism>
<proteinExistence type="predicted"/>
<feature type="compositionally biased region" description="Basic and acidic residues" evidence="1">
    <location>
        <begin position="561"/>
        <end position="573"/>
    </location>
</feature>
<name>A0A0F7UGV6_NEOCL</name>
<feature type="compositionally biased region" description="Low complexity" evidence="1">
    <location>
        <begin position="18"/>
        <end position="27"/>
    </location>
</feature>
<sequence>MQASSGVRISPVPPPLGPGSALPSCSSFASASHRPAVPLPSRGGSPYKSAAVGSFLGSFLPSAPVTSRNALRVAASSAQSNDRYGVGDDAPSPAVILSVPQTGALSHGSASQHGLYLPPLTLSAASPRLARARVSPAAFGPRAEETVARAPPGSVASTPHTVPTTVSSAPPVSAASATQSASPPVASFPAMFASPSVSPSFLPSLPASLAFSHAPFAPSPPAKASLLAPNAVGSVSVLPVPIHGDTTGEVPARRRAPGWEEEAFHTAPGGEVDRLLPARACREQDDGAPAPQENHPLRKAWLGWRCLCYAEPPPGTTPFERASVNEEISHMVGFGAETSLLSEESDATEAEEDGTSEEADVARLDSEQRKRPRWRAGDGARGTKHPKRSRTKRELWAVRTGGERLGRDLVLTQQTGGPFEKEVLEFLGQQHADRNHAFDRLLAELESERARYERDRSRSSVQTAGAEAGTHRGRESSERNNSLADVDQEFVSAALNRQAFFDFYDRRIHLTMPSMRHFAENLRLDDLERALQSRLSACEARKCKLKVLCEKARKERAMVRQEREELKEKERQFEGSASQEQPREAPSHRTSI</sequence>
<feature type="compositionally biased region" description="Basic and acidic residues" evidence="1">
    <location>
        <begin position="581"/>
        <end position="592"/>
    </location>
</feature>
<feature type="compositionally biased region" description="Basic residues" evidence="1">
    <location>
        <begin position="382"/>
        <end position="391"/>
    </location>
</feature>
<feature type="compositionally biased region" description="Low complexity" evidence="1">
    <location>
        <begin position="154"/>
        <end position="180"/>
    </location>
</feature>
<feature type="compositionally biased region" description="Acidic residues" evidence="1">
    <location>
        <begin position="343"/>
        <end position="359"/>
    </location>
</feature>
<feature type="compositionally biased region" description="Basic and acidic residues" evidence="1">
    <location>
        <begin position="360"/>
        <end position="369"/>
    </location>
</feature>
<gene>
    <name evidence="2" type="ORF">BN1204_035970</name>
</gene>
<protein>
    <submittedName>
        <fullName evidence="2">Uncharacterized protein</fullName>
    </submittedName>
</protein>
<reference evidence="2" key="1">
    <citation type="journal article" date="2015" name="PLoS ONE">
        <title>Comprehensive Evaluation of Toxoplasma gondii VEG and Neospora caninum LIV Genomes with Tachyzoite Stage Transcriptome and Proteome Defines Novel Transcript Features.</title>
        <authorList>
            <person name="Ramaprasad A."/>
            <person name="Mourier T."/>
            <person name="Naeem R."/>
            <person name="Malas T.B."/>
            <person name="Moussa E."/>
            <person name="Panigrahi A."/>
            <person name="Vermont S.J."/>
            <person name="Otto T.D."/>
            <person name="Wastling J."/>
            <person name="Pain A."/>
        </authorList>
    </citation>
    <scope>NUCLEOTIDE SEQUENCE</scope>
    <source>
        <strain evidence="2">Liverpool</strain>
    </source>
</reference>
<feature type="region of interest" description="Disordered" evidence="1">
    <location>
        <begin position="136"/>
        <end position="180"/>
    </location>
</feature>